<evidence type="ECO:0000313" key="1">
    <source>
        <dbReference type="EMBL" id="AOV61601.1"/>
    </source>
</evidence>
<name>A0A1D8KSG3_9CAUD</name>
<organism evidence="1 2">
    <name type="scientific">Synechococcus phage S-WAM1</name>
    <dbReference type="NCBI Taxonomy" id="1815521"/>
    <lineage>
        <taxon>Viruses</taxon>
        <taxon>Duplodnaviria</taxon>
        <taxon>Heunggongvirae</taxon>
        <taxon>Uroviricota</taxon>
        <taxon>Caudoviricetes</taxon>
        <taxon>Pantevenvirales</taxon>
        <taxon>Kyanoviridae</taxon>
        <taxon>Sokavirus</taxon>
        <taxon>Sokavirus swam1</taxon>
    </lineage>
</organism>
<accession>A0A1D8KSG3</accession>
<gene>
    <name evidence="1" type="ORF">P090810_128</name>
</gene>
<keyword evidence="2" id="KW-1185">Reference proteome</keyword>
<dbReference type="KEGG" id="vg:30310081"/>
<sequence>MSDYWRGGTATDRKSELVKELADLLGGITYTQTCTTSAGKTYKKLVIEYEDSANN</sequence>
<evidence type="ECO:0000313" key="2">
    <source>
        <dbReference type="Proteomes" id="UP000204364"/>
    </source>
</evidence>
<dbReference type="EMBL" id="KU686210">
    <property type="protein sequence ID" value="AOV61601.1"/>
    <property type="molecule type" value="Genomic_DNA"/>
</dbReference>
<dbReference type="Proteomes" id="UP000204364">
    <property type="component" value="Segment"/>
</dbReference>
<reference evidence="1 2" key="1">
    <citation type="journal article" date="2016" name="Virology">
        <title>The genomic content and context of auxiliary metabolic genes in marine cyanomyoviruses.</title>
        <authorList>
            <person name="Crummett L.T."/>
            <person name="Puxty R.J."/>
            <person name="Weihe C."/>
            <person name="Marston M.F."/>
            <person name="Martiny J.B."/>
        </authorList>
    </citation>
    <scope>NUCLEOTIDE SEQUENCE [LARGE SCALE GENOMIC DNA]</scope>
    <source>
        <strain evidence="1">0810PA09</strain>
    </source>
</reference>
<dbReference type="GeneID" id="30310081"/>
<protein>
    <submittedName>
        <fullName evidence="1">Uncharacterized protein</fullName>
    </submittedName>
</protein>
<dbReference type="RefSeq" id="YP_009325117.1">
    <property type="nucleotide sequence ID" value="NC_031944.1"/>
</dbReference>
<proteinExistence type="predicted"/>